<reference evidence="12" key="1">
    <citation type="journal article" date="2017" name="Acta Aliment.">
        <title>Plant polysaccharide degrading enzyme system of Thermpbifida cellulosilytica TB100 revealed by de novo genome project data.</title>
        <authorList>
            <person name="Toth A."/>
            <person name="Baka E."/>
            <person name="Luzics S."/>
            <person name="Bata-Vidacs I."/>
            <person name="Nagy I."/>
            <person name="Balint B."/>
            <person name="Herceg R."/>
            <person name="Olasz F."/>
            <person name="Wilk T."/>
            <person name="Nagy T."/>
            <person name="Kriszt B."/>
            <person name="Nagy I."/>
            <person name="Kukolya J."/>
        </authorList>
    </citation>
    <scope>NUCLEOTIDE SEQUENCE [LARGE SCALE GENOMIC DNA]</scope>
    <source>
        <strain evidence="12">TB100</strain>
    </source>
</reference>
<keyword evidence="8 9" id="KW-0472">Membrane</keyword>
<dbReference type="OrthoDB" id="3181282at2"/>
<feature type="transmembrane region" description="Helical" evidence="9">
    <location>
        <begin position="90"/>
        <end position="107"/>
    </location>
</feature>
<keyword evidence="6" id="KW-0029">Amino-acid transport</keyword>
<dbReference type="Gene3D" id="1.10.3720.10">
    <property type="entry name" value="MetI-like"/>
    <property type="match status" value="1"/>
</dbReference>
<dbReference type="GO" id="GO:0043190">
    <property type="term" value="C:ATP-binding cassette (ABC) transporter complex"/>
    <property type="evidence" value="ECO:0007669"/>
    <property type="project" value="InterPro"/>
</dbReference>
<evidence type="ECO:0000256" key="9">
    <source>
        <dbReference type="RuleBase" id="RU363032"/>
    </source>
</evidence>
<protein>
    <submittedName>
        <fullName evidence="11">Glutamate ABC transporter permease</fullName>
    </submittedName>
</protein>
<feature type="transmembrane region" description="Helical" evidence="9">
    <location>
        <begin position="191"/>
        <end position="216"/>
    </location>
</feature>
<dbReference type="CDD" id="cd06261">
    <property type="entry name" value="TM_PBP2"/>
    <property type="match status" value="1"/>
</dbReference>
<evidence type="ECO:0000256" key="1">
    <source>
        <dbReference type="ARBA" id="ARBA00004651"/>
    </source>
</evidence>
<dbReference type="PATRIC" id="fig|665004.4.peg.206"/>
<keyword evidence="5 9" id="KW-0812">Transmembrane</keyword>
<dbReference type="RefSeq" id="WP_068753041.1">
    <property type="nucleotide sequence ID" value="NZ_KQ950180.1"/>
</dbReference>
<dbReference type="GO" id="GO:0006865">
    <property type="term" value="P:amino acid transport"/>
    <property type="evidence" value="ECO:0007669"/>
    <property type="project" value="UniProtKB-KW"/>
</dbReference>
<dbReference type="STRING" id="665004.AC529_01255"/>
<keyword evidence="4" id="KW-1003">Cell membrane</keyword>
<evidence type="ECO:0000313" key="12">
    <source>
        <dbReference type="Proteomes" id="UP000074382"/>
    </source>
</evidence>
<dbReference type="PANTHER" id="PTHR30614:SF37">
    <property type="entry name" value="AMINO-ACID ABC TRANSPORTER PERMEASE PROTEIN YHDX-RELATED"/>
    <property type="match status" value="1"/>
</dbReference>
<evidence type="ECO:0000256" key="2">
    <source>
        <dbReference type="ARBA" id="ARBA00010072"/>
    </source>
</evidence>
<dbReference type="SUPFAM" id="SSF161098">
    <property type="entry name" value="MetI-like"/>
    <property type="match status" value="1"/>
</dbReference>
<keyword evidence="3 9" id="KW-0813">Transport</keyword>
<evidence type="ECO:0000313" key="11">
    <source>
        <dbReference type="EMBL" id="KUP98457.1"/>
    </source>
</evidence>
<keyword evidence="12" id="KW-1185">Reference proteome</keyword>
<dbReference type="PANTHER" id="PTHR30614">
    <property type="entry name" value="MEMBRANE COMPONENT OF AMINO ACID ABC TRANSPORTER"/>
    <property type="match status" value="1"/>
</dbReference>
<dbReference type="InterPro" id="IPR043429">
    <property type="entry name" value="ArtM/GltK/GlnP/TcyL/YhdX-like"/>
</dbReference>
<dbReference type="Pfam" id="PF00528">
    <property type="entry name" value="BPD_transp_1"/>
    <property type="match status" value="1"/>
</dbReference>
<dbReference type="Proteomes" id="UP000074382">
    <property type="component" value="Unassembled WGS sequence"/>
</dbReference>
<comment type="subcellular location">
    <subcellularLocation>
        <location evidence="1 9">Cell membrane</location>
        <topology evidence="1 9">Multi-pass membrane protein</topology>
    </subcellularLocation>
</comment>
<feature type="transmembrane region" description="Helical" evidence="9">
    <location>
        <begin position="63"/>
        <end position="84"/>
    </location>
</feature>
<gene>
    <name evidence="11" type="ORF">AC529_01255</name>
</gene>
<dbReference type="GO" id="GO:0022857">
    <property type="term" value="F:transmembrane transporter activity"/>
    <property type="evidence" value="ECO:0007669"/>
    <property type="project" value="InterPro"/>
</dbReference>
<feature type="domain" description="ABC transmembrane type-1" evidence="10">
    <location>
        <begin position="15"/>
        <end position="213"/>
    </location>
</feature>
<dbReference type="InterPro" id="IPR000515">
    <property type="entry name" value="MetI-like"/>
</dbReference>
<dbReference type="InterPro" id="IPR035906">
    <property type="entry name" value="MetI-like_sf"/>
</dbReference>
<evidence type="ECO:0000256" key="3">
    <source>
        <dbReference type="ARBA" id="ARBA00022448"/>
    </source>
</evidence>
<sequence>MEAFFDNIDRVIDGFSWTVRLTLFSALFSFLLGVLLTAMRVSPVALLRGVSTVYVETVRNSPLTLVLLFCGLGLNSALGLSLSGTVAWDVFWWAVIGLSAYTSCFVSESLRSGINTIPLGQAEAARALGLTFTQSLRLIIIPQALRTVIGPLGSVLIALIKNTTVASVAGLGVQEASRQMKLMFDQGIAPVLPTFVGFAIGFLVLTLPVGYLFSWLSKRMAVAR</sequence>
<evidence type="ECO:0000256" key="4">
    <source>
        <dbReference type="ARBA" id="ARBA00022475"/>
    </source>
</evidence>
<evidence type="ECO:0000256" key="8">
    <source>
        <dbReference type="ARBA" id="ARBA00023136"/>
    </source>
</evidence>
<organism evidence="11 12">
    <name type="scientific">Thermobifida cellulosilytica TB100</name>
    <dbReference type="NCBI Taxonomy" id="665004"/>
    <lineage>
        <taxon>Bacteria</taxon>
        <taxon>Bacillati</taxon>
        <taxon>Actinomycetota</taxon>
        <taxon>Actinomycetes</taxon>
        <taxon>Streptosporangiales</taxon>
        <taxon>Nocardiopsidaceae</taxon>
        <taxon>Thermobifida</taxon>
    </lineage>
</organism>
<evidence type="ECO:0000256" key="7">
    <source>
        <dbReference type="ARBA" id="ARBA00022989"/>
    </source>
</evidence>
<feature type="transmembrane region" description="Helical" evidence="9">
    <location>
        <begin position="23"/>
        <end position="42"/>
    </location>
</feature>
<dbReference type="InterPro" id="IPR010065">
    <property type="entry name" value="AA_ABC_transptr_permease_3TM"/>
</dbReference>
<dbReference type="EMBL" id="LGEM01000008">
    <property type="protein sequence ID" value="KUP98457.1"/>
    <property type="molecule type" value="Genomic_DNA"/>
</dbReference>
<dbReference type="PROSITE" id="PS50928">
    <property type="entry name" value="ABC_TM1"/>
    <property type="match status" value="1"/>
</dbReference>
<dbReference type="AlphaFoldDB" id="A0A147KMD7"/>
<dbReference type="NCBIfam" id="TIGR01726">
    <property type="entry name" value="HEQRo_perm_3TM"/>
    <property type="match status" value="1"/>
</dbReference>
<evidence type="ECO:0000256" key="6">
    <source>
        <dbReference type="ARBA" id="ARBA00022970"/>
    </source>
</evidence>
<proteinExistence type="inferred from homology"/>
<name>A0A147KMD7_THECS</name>
<accession>A0A147KMD7</accession>
<evidence type="ECO:0000259" key="10">
    <source>
        <dbReference type="PROSITE" id="PS50928"/>
    </source>
</evidence>
<comment type="similarity">
    <text evidence="2">Belongs to the binding-protein-dependent transport system permease family. HisMQ subfamily.</text>
</comment>
<comment type="caution">
    <text evidence="11">The sequence shown here is derived from an EMBL/GenBank/DDBJ whole genome shotgun (WGS) entry which is preliminary data.</text>
</comment>
<feature type="transmembrane region" description="Helical" evidence="9">
    <location>
        <begin position="148"/>
        <end position="171"/>
    </location>
</feature>
<keyword evidence="7 9" id="KW-1133">Transmembrane helix</keyword>
<evidence type="ECO:0000256" key="5">
    <source>
        <dbReference type="ARBA" id="ARBA00022692"/>
    </source>
</evidence>